<reference evidence="5 6" key="1">
    <citation type="submission" date="2023-08" db="EMBL/GenBank/DDBJ databases">
        <title>Black Yeasts Isolated from many extreme environments.</title>
        <authorList>
            <person name="Coleine C."/>
            <person name="Stajich J.E."/>
            <person name="Selbmann L."/>
        </authorList>
    </citation>
    <scope>NUCLEOTIDE SEQUENCE [LARGE SCALE GENOMIC DNA]</scope>
    <source>
        <strain evidence="5 6">CCFEE 5885</strain>
    </source>
</reference>
<dbReference type="InterPro" id="IPR043129">
    <property type="entry name" value="ATPase_NBD"/>
</dbReference>
<sequence>MAQQEQAGTPVLEPASPRTPASPSNAHRLFRAPPKPASVKINVEGAFIVNDETVTRNGASEFVHWEQNDIRLPHHTDVVSHIAIDIGGSLAKLVYFSRELGSAIGGGRLNFLNFETDRIDECIAFIQDLKDKQSRLNGSKPADLCIMATGGGAYRFYDKMRDVLHVDVVREDEMDCLIIGLDFFITEIPREVFTFSETEPMNFVEERVDIYPYLLVNIGSGVSMIKVSGPRQFQRVGGTSLGGGTFWGILSLLTGARTFDEMLAMADRGDNAGVDMLVGDIYGTGYGTSTNITGLKSTTIASTFGKVFKMKRAAEKHAEDGEGLAKEDPDEIAGFRIEDMSRSLLYAISNNIGQIAYLQSEKHELKHIYFGGSFIRGHGQIMNTLSYAIRFWSKGEKQAYFLRHEGYLGAVGAFLRRQPKNWGRRNSIEEISLARVMSKE</sequence>
<dbReference type="PANTHER" id="PTHR12280">
    <property type="entry name" value="PANTOTHENATE KINASE"/>
    <property type="match status" value="1"/>
</dbReference>
<dbReference type="Pfam" id="PF03630">
    <property type="entry name" value="Fumble"/>
    <property type="match status" value="1"/>
</dbReference>
<organism evidence="5 6">
    <name type="scientific">Lithohypha guttulata</name>
    <dbReference type="NCBI Taxonomy" id="1690604"/>
    <lineage>
        <taxon>Eukaryota</taxon>
        <taxon>Fungi</taxon>
        <taxon>Dikarya</taxon>
        <taxon>Ascomycota</taxon>
        <taxon>Pezizomycotina</taxon>
        <taxon>Eurotiomycetes</taxon>
        <taxon>Chaetothyriomycetidae</taxon>
        <taxon>Chaetothyriales</taxon>
        <taxon>Trichomeriaceae</taxon>
        <taxon>Lithohypha</taxon>
    </lineage>
</organism>
<protein>
    <recommendedName>
        <fullName evidence="7">Pantothenate kinase</fullName>
    </recommendedName>
</protein>
<evidence type="ECO:0008006" key="7">
    <source>
        <dbReference type="Google" id="ProtNLM"/>
    </source>
</evidence>
<dbReference type="CDD" id="cd24123">
    <property type="entry name" value="ASKHA_NBD_PanK-II_Pank4"/>
    <property type="match status" value="1"/>
</dbReference>
<dbReference type="PANTHER" id="PTHR12280:SF20">
    <property type="entry name" value="4'-PHOSPHOPANTETHEINE PHOSPHATASE"/>
    <property type="match status" value="1"/>
</dbReference>
<name>A0ABR0KK61_9EURO</name>
<dbReference type="Gene3D" id="3.30.420.40">
    <property type="match status" value="1"/>
</dbReference>
<dbReference type="InterPro" id="IPR004567">
    <property type="entry name" value="Type_II_PanK"/>
</dbReference>
<dbReference type="Gene3D" id="3.30.420.510">
    <property type="match status" value="1"/>
</dbReference>
<dbReference type="NCBIfam" id="TIGR00555">
    <property type="entry name" value="panK_eukar"/>
    <property type="match status" value="1"/>
</dbReference>
<feature type="region of interest" description="Disordered" evidence="4">
    <location>
        <begin position="1"/>
        <end position="28"/>
    </location>
</feature>
<evidence type="ECO:0000256" key="1">
    <source>
        <dbReference type="ARBA" id="ARBA00022741"/>
    </source>
</evidence>
<keyword evidence="1" id="KW-0547">Nucleotide-binding</keyword>
<evidence type="ECO:0000313" key="6">
    <source>
        <dbReference type="Proteomes" id="UP001345013"/>
    </source>
</evidence>
<dbReference type="SUPFAM" id="SSF53067">
    <property type="entry name" value="Actin-like ATPase domain"/>
    <property type="match status" value="2"/>
</dbReference>
<dbReference type="Proteomes" id="UP001345013">
    <property type="component" value="Unassembled WGS sequence"/>
</dbReference>
<dbReference type="EMBL" id="JAVRRG010000013">
    <property type="protein sequence ID" value="KAK5098611.1"/>
    <property type="molecule type" value="Genomic_DNA"/>
</dbReference>
<evidence type="ECO:0000256" key="2">
    <source>
        <dbReference type="ARBA" id="ARBA00022840"/>
    </source>
</evidence>
<accession>A0ABR0KK61</accession>
<keyword evidence="6" id="KW-1185">Reference proteome</keyword>
<evidence type="ECO:0000256" key="3">
    <source>
        <dbReference type="ARBA" id="ARBA00022993"/>
    </source>
</evidence>
<evidence type="ECO:0000313" key="5">
    <source>
        <dbReference type="EMBL" id="KAK5098611.1"/>
    </source>
</evidence>
<keyword evidence="3" id="KW-0173">Coenzyme A biosynthesis</keyword>
<gene>
    <name evidence="5" type="ORF">LTR24_001716</name>
</gene>
<evidence type="ECO:0000256" key="4">
    <source>
        <dbReference type="SAM" id="MobiDB-lite"/>
    </source>
</evidence>
<proteinExistence type="predicted"/>
<comment type="caution">
    <text evidence="5">The sequence shown here is derived from an EMBL/GenBank/DDBJ whole genome shotgun (WGS) entry which is preliminary data.</text>
</comment>
<keyword evidence="2" id="KW-0067">ATP-binding</keyword>